<evidence type="ECO:0000313" key="3">
    <source>
        <dbReference type="Proteomes" id="UP000037510"/>
    </source>
</evidence>
<dbReference type="AlphaFoldDB" id="A0A0L7LLH4"/>
<keyword evidence="3" id="KW-1185">Reference proteome</keyword>
<dbReference type="SUPFAM" id="SSF56436">
    <property type="entry name" value="C-type lectin-like"/>
    <property type="match status" value="2"/>
</dbReference>
<evidence type="ECO:0000313" key="2">
    <source>
        <dbReference type="EMBL" id="KOB76297.1"/>
    </source>
</evidence>
<dbReference type="InterPro" id="IPR001304">
    <property type="entry name" value="C-type_lectin-like"/>
</dbReference>
<dbReference type="InterPro" id="IPR016187">
    <property type="entry name" value="CTDL_fold"/>
</dbReference>
<keyword evidence="2" id="KW-0430">Lectin</keyword>
<sequence>MTGLWSEGASVRDGYTYYPTARGFLKLHRDPKPWDSARIQCHSEGIPLNKMFVDWAPSIDEDQLEKLNRCLVSYANGTMGDKGCDETLPYLCYAEVPVCGVDLEYQLDVRTDRCYKFHSQAKLWEEAYRICQQEGGYLAIINSDLEATVLKELFAKYPPEKISNGTYNRVATIVEDPAPAKVKQRARKKWTEEMNTFILRTYLILTKLELDTRSFLTELHKQFTDKFPEMDVSKQRWGDKQPETNETCGAMFRNGKLDDLPNGHKEAFICEKAPLRPCTACDHNDDQIY</sequence>
<dbReference type="InterPro" id="IPR016186">
    <property type="entry name" value="C-type_lectin-like/link_sf"/>
</dbReference>
<dbReference type="Proteomes" id="UP000037510">
    <property type="component" value="Unassembled WGS sequence"/>
</dbReference>
<reference evidence="2 3" key="1">
    <citation type="journal article" date="2015" name="Genome Biol. Evol.">
        <title>The genome of winter moth (Operophtera brumata) provides a genomic perspective on sexual dimorphism and phenology.</title>
        <authorList>
            <person name="Derks M.F."/>
            <person name="Smit S."/>
            <person name="Salis L."/>
            <person name="Schijlen E."/>
            <person name="Bossers A."/>
            <person name="Mateman C."/>
            <person name="Pijl A.S."/>
            <person name="de Ridder D."/>
            <person name="Groenen M.A."/>
            <person name="Visser M.E."/>
            <person name="Megens H.J."/>
        </authorList>
    </citation>
    <scope>NUCLEOTIDE SEQUENCE [LARGE SCALE GENOMIC DNA]</scope>
    <source>
        <strain evidence="2">WM2013NL</strain>
        <tissue evidence="2">Head and thorax</tissue>
    </source>
</reference>
<feature type="domain" description="C-type lectin" evidence="1">
    <location>
        <begin position="110"/>
        <end position="271"/>
    </location>
</feature>
<dbReference type="PANTHER" id="PTHR22803">
    <property type="entry name" value="MANNOSE, PHOSPHOLIPASE, LECTIN RECEPTOR RELATED"/>
    <property type="match status" value="1"/>
</dbReference>
<gene>
    <name evidence="2" type="ORF">OBRU01_06176</name>
</gene>
<dbReference type="EMBL" id="JTDY01000660">
    <property type="protein sequence ID" value="KOB76297.1"/>
    <property type="molecule type" value="Genomic_DNA"/>
</dbReference>
<dbReference type="PROSITE" id="PS50041">
    <property type="entry name" value="C_TYPE_LECTIN_2"/>
    <property type="match status" value="1"/>
</dbReference>
<protein>
    <submittedName>
        <fullName evidence="2">C-type lectin 21</fullName>
    </submittedName>
</protein>
<organism evidence="2 3">
    <name type="scientific">Operophtera brumata</name>
    <name type="common">Winter moth</name>
    <name type="synonym">Phalaena brumata</name>
    <dbReference type="NCBI Taxonomy" id="104452"/>
    <lineage>
        <taxon>Eukaryota</taxon>
        <taxon>Metazoa</taxon>
        <taxon>Ecdysozoa</taxon>
        <taxon>Arthropoda</taxon>
        <taxon>Hexapoda</taxon>
        <taxon>Insecta</taxon>
        <taxon>Pterygota</taxon>
        <taxon>Neoptera</taxon>
        <taxon>Endopterygota</taxon>
        <taxon>Lepidoptera</taxon>
        <taxon>Glossata</taxon>
        <taxon>Ditrysia</taxon>
        <taxon>Geometroidea</taxon>
        <taxon>Geometridae</taxon>
        <taxon>Larentiinae</taxon>
        <taxon>Operophtera</taxon>
    </lineage>
</organism>
<proteinExistence type="predicted"/>
<dbReference type="SMART" id="SM00034">
    <property type="entry name" value="CLECT"/>
    <property type="match status" value="1"/>
</dbReference>
<dbReference type="CDD" id="cd00037">
    <property type="entry name" value="CLECT"/>
    <property type="match status" value="1"/>
</dbReference>
<dbReference type="Gene3D" id="3.10.100.10">
    <property type="entry name" value="Mannose-Binding Protein A, subunit A"/>
    <property type="match status" value="1"/>
</dbReference>
<dbReference type="InterPro" id="IPR050111">
    <property type="entry name" value="C-type_lectin/snaclec_domain"/>
</dbReference>
<evidence type="ECO:0000259" key="1">
    <source>
        <dbReference type="PROSITE" id="PS50041"/>
    </source>
</evidence>
<accession>A0A0L7LLH4</accession>
<name>A0A0L7LLH4_OPEBR</name>
<dbReference type="GO" id="GO:0030246">
    <property type="term" value="F:carbohydrate binding"/>
    <property type="evidence" value="ECO:0007669"/>
    <property type="project" value="UniProtKB-KW"/>
</dbReference>
<comment type="caution">
    <text evidence="2">The sequence shown here is derived from an EMBL/GenBank/DDBJ whole genome shotgun (WGS) entry which is preliminary data.</text>
</comment>